<name>A0ABX2TM89_9PROT</name>
<keyword evidence="9" id="KW-1185">Reference proteome</keyword>
<evidence type="ECO:0000256" key="5">
    <source>
        <dbReference type="ARBA" id="ARBA00022989"/>
    </source>
</evidence>
<feature type="transmembrane region" description="Helical" evidence="7">
    <location>
        <begin position="145"/>
        <end position="178"/>
    </location>
</feature>
<evidence type="ECO:0000313" key="8">
    <source>
        <dbReference type="EMBL" id="NYZ24413.1"/>
    </source>
</evidence>
<dbReference type="Pfam" id="PF02417">
    <property type="entry name" value="Chromate_transp"/>
    <property type="match status" value="2"/>
</dbReference>
<accession>A0ABX2TM89</accession>
<feature type="transmembrane region" description="Helical" evidence="7">
    <location>
        <begin position="317"/>
        <end position="343"/>
    </location>
</feature>
<dbReference type="PANTHER" id="PTHR33567:SF3">
    <property type="entry name" value="CHROMATE ION TRANSPORTER (EUROFUNG)"/>
    <property type="match status" value="1"/>
</dbReference>
<feature type="transmembrane region" description="Helical" evidence="7">
    <location>
        <begin position="242"/>
        <end position="265"/>
    </location>
</feature>
<evidence type="ECO:0000256" key="6">
    <source>
        <dbReference type="ARBA" id="ARBA00023136"/>
    </source>
</evidence>
<comment type="similarity">
    <text evidence="2">Belongs to the chromate ion transporter (CHR) (TC 2.A.51) family.</text>
</comment>
<protein>
    <submittedName>
        <fullName evidence="8">Chromate efflux transporter</fullName>
    </submittedName>
</protein>
<sequence length="431" mass="44225">MAQPAPPPFSAFLLFWLKLGCVSFGGPAGQIAMMQSELVDRRGWIDQRRFLHALNFCMLLPGPEAQQLATYIGWRLYGTLGGVVSGGLFVLPGALVLLALSWIAAAHGDAPLVAALFDGVKPAVVAIIAAALWRVGKRTLRGPAAVALAAAAFLALFALSLPFPLVIAGAAVAGLVAARLGRDWFAPPHAVADGGAAGGGSALADPLPGPGRLLRLAAVFALLWVVPVGAVLLLLGWQPWAGIAALFTKAAFVTFGGAYAVLPYIAGQAVDVYGWLTAEEMVNGLALAETTPGPLILVVQYVGFFAGWNHPGALSPVWAGTVAAALTSWVTFLPCFLFIFAGAPYIERLIHNRGAAAALGAITAAVVGVILNLGVWLGLAVLLPAGRPDWAALLIAAVALAALVRWNAPVHWVVLGGAAAGLLRAGIAGAL</sequence>
<evidence type="ECO:0000256" key="1">
    <source>
        <dbReference type="ARBA" id="ARBA00004651"/>
    </source>
</evidence>
<evidence type="ECO:0000313" key="9">
    <source>
        <dbReference type="Proteomes" id="UP000584642"/>
    </source>
</evidence>
<dbReference type="PIRSF" id="PIRSF004810">
    <property type="entry name" value="ChrA"/>
    <property type="match status" value="1"/>
</dbReference>
<comment type="caution">
    <text evidence="8">The sequence shown here is derived from an EMBL/GenBank/DDBJ whole genome shotgun (WGS) entry which is preliminary data.</text>
</comment>
<dbReference type="Proteomes" id="UP000584642">
    <property type="component" value="Unassembled WGS sequence"/>
</dbReference>
<keyword evidence="4 7" id="KW-0812">Transmembrane</keyword>
<dbReference type="RefSeq" id="WP_180286189.1">
    <property type="nucleotide sequence ID" value="NZ_JABFDB010000040.1"/>
</dbReference>
<feature type="transmembrane region" description="Helical" evidence="7">
    <location>
        <begin position="213"/>
        <end position="235"/>
    </location>
</feature>
<dbReference type="EMBL" id="JABFDB010000040">
    <property type="protein sequence ID" value="NYZ24413.1"/>
    <property type="molecule type" value="Genomic_DNA"/>
</dbReference>
<keyword evidence="5 7" id="KW-1133">Transmembrane helix</keyword>
<feature type="transmembrane region" description="Helical" evidence="7">
    <location>
        <begin position="76"/>
        <end position="104"/>
    </location>
</feature>
<evidence type="ECO:0000256" key="7">
    <source>
        <dbReference type="SAM" id="Phobius"/>
    </source>
</evidence>
<organism evidence="8 9">
    <name type="scientific">Azospirillum oleiclasticum</name>
    <dbReference type="NCBI Taxonomy" id="2735135"/>
    <lineage>
        <taxon>Bacteria</taxon>
        <taxon>Pseudomonadati</taxon>
        <taxon>Pseudomonadota</taxon>
        <taxon>Alphaproteobacteria</taxon>
        <taxon>Rhodospirillales</taxon>
        <taxon>Azospirillaceae</taxon>
        <taxon>Azospirillum</taxon>
    </lineage>
</organism>
<keyword evidence="6 7" id="KW-0472">Membrane</keyword>
<reference evidence="8 9" key="1">
    <citation type="submission" date="2020-05" db="EMBL/GenBank/DDBJ databases">
        <title>Azospirillum oleiclasticum sp. nov, a nitrogen-fixing and heavy crude oil-emulsifying bacterium isolated from the crude oil of Yumen Oilfield.</title>
        <authorList>
            <person name="Wu D."/>
            <person name="Cai M."/>
            <person name="Zhang X."/>
        </authorList>
    </citation>
    <scope>NUCLEOTIDE SEQUENCE [LARGE SCALE GENOMIC DNA]</scope>
    <source>
        <strain evidence="8 9">ROY-1-1-2</strain>
    </source>
</reference>
<dbReference type="PANTHER" id="PTHR33567">
    <property type="entry name" value="CHROMATE ION TRANSPORTER (EUROFUNG)"/>
    <property type="match status" value="1"/>
</dbReference>
<dbReference type="NCBIfam" id="TIGR00937">
    <property type="entry name" value="2A51"/>
    <property type="match status" value="1"/>
</dbReference>
<evidence type="ECO:0000256" key="2">
    <source>
        <dbReference type="ARBA" id="ARBA00005262"/>
    </source>
</evidence>
<proteinExistence type="inferred from homology"/>
<feature type="transmembrane region" description="Helical" evidence="7">
    <location>
        <begin position="110"/>
        <end position="133"/>
    </location>
</feature>
<feature type="transmembrane region" description="Helical" evidence="7">
    <location>
        <begin position="390"/>
        <end position="406"/>
    </location>
</feature>
<evidence type="ECO:0000256" key="4">
    <source>
        <dbReference type="ARBA" id="ARBA00022692"/>
    </source>
</evidence>
<dbReference type="InterPro" id="IPR014047">
    <property type="entry name" value="Chr_Tranpt_l_chain"/>
</dbReference>
<feature type="transmembrane region" description="Helical" evidence="7">
    <location>
        <begin position="12"/>
        <end position="32"/>
    </location>
</feature>
<dbReference type="InterPro" id="IPR003370">
    <property type="entry name" value="Chromate_transpt"/>
</dbReference>
<keyword evidence="3" id="KW-1003">Cell membrane</keyword>
<evidence type="ECO:0000256" key="3">
    <source>
        <dbReference type="ARBA" id="ARBA00022475"/>
    </source>
</evidence>
<gene>
    <name evidence="8" type="primary">chrA</name>
    <name evidence="8" type="ORF">HND93_32315</name>
</gene>
<comment type="subcellular location">
    <subcellularLocation>
        <location evidence="1">Cell membrane</location>
        <topology evidence="1">Multi-pass membrane protein</topology>
    </subcellularLocation>
</comment>
<feature type="transmembrane region" description="Helical" evidence="7">
    <location>
        <begin position="355"/>
        <end position="383"/>
    </location>
</feature>